<dbReference type="Pfam" id="PF08240">
    <property type="entry name" value="ADH_N"/>
    <property type="match status" value="1"/>
</dbReference>
<dbReference type="Gene3D" id="3.40.50.720">
    <property type="entry name" value="NAD(P)-binding Rossmann-like Domain"/>
    <property type="match status" value="1"/>
</dbReference>
<dbReference type="EMBL" id="NAJM01000049">
    <property type="protein sequence ID" value="RVX67314.1"/>
    <property type="molecule type" value="Genomic_DNA"/>
</dbReference>
<dbReference type="InterPro" id="IPR013154">
    <property type="entry name" value="ADH-like_N"/>
</dbReference>
<dbReference type="Gene3D" id="3.90.180.10">
    <property type="entry name" value="Medium-chain alcohol dehydrogenases, catalytic domain"/>
    <property type="match status" value="1"/>
</dbReference>
<dbReference type="GO" id="GO:0016651">
    <property type="term" value="F:oxidoreductase activity, acting on NAD(P)H"/>
    <property type="evidence" value="ECO:0007669"/>
    <property type="project" value="InterPro"/>
</dbReference>
<dbReference type="PANTHER" id="PTHR45348:SF2">
    <property type="entry name" value="ZINC-TYPE ALCOHOL DEHYDROGENASE-LIKE PROTEIN C2E1P3.01"/>
    <property type="match status" value="1"/>
</dbReference>
<dbReference type="SUPFAM" id="SSF51735">
    <property type="entry name" value="NAD(P)-binding Rossmann-fold domains"/>
    <property type="match status" value="1"/>
</dbReference>
<evidence type="ECO:0000256" key="1">
    <source>
        <dbReference type="ARBA" id="ARBA00008072"/>
    </source>
</evidence>
<dbReference type="InterPro" id="IPR020843">
    <property type="entry name" value="ER"/>
</dbReference>
<comment type="caution">
    <text evidence="4">The sequence shown here is derived from an EMBL/GenBank/DDBJ whole genome shotgun (WGS) entry which is preliminary data.</text>
</comment>
<dbReference type="InterPro" id="IPR047122">
    <property type="entry name" value="Trans-enoyl_RdTase-like"/>
</dbReference>
<dbReference type="InterPro" id="IPR036291">
    <property type="entry name" value="NAD(P)-bd_dom_sf"/>
</dbReference>
<proteinExistence type="inferred from homology"/>
<protein>
    <recommendedName>
        <fullName evidence="3">Enoyl reductase (ER) domain-containing protein</fullName>
    </recommendedName>
</protein>
<accession>A0A438MUB5</accession>
<dbReference type="Proteomes" id="UP000288859">
    <property type="component" value="Unassembled WGS sequence"/>
</dbReference>
<dbReference type="OrthoDB" id="48317at2759"/>
<organism evidence="4 5">
    <name type="scientific">Exophiala mesophila</name>
    <name type="common">Black yeast-like fungus</name>
    <dbReference type="NCBI Taxonomy" id="212818"/>
    <lineage>
        <taxon>Eukaryota</taxon>
        <taxon>Fungi</taxon>
        <taxon>Dikarya</taxon>
        <taxon>Ascomycota</taxon>
        <taxon>Pezizomycotina</taxon>
        <taxon>Eurotiomycetes</taxon>
        <taxon>Chaetothyriomycetidae</taxon>
        <taxon>Chaetothyriales</taxon>
        <taxon>Herpotrichiellaceae</taxon>
        <taxon>Exophiala</taxon>
    </lineage>
</organism>
<gene>
    <name evidence="4" type="ORF">B0A52_09095</name>
</gene>
<dbReference type="InterPro" id="IPR011032">
    <property type="entry name" value="GroES-like_sf"/>
</dbReference>
<dbReference type="CDD" id="cd08249">
    <property type="entry name" value="enoyl_reductase_like"/>
    <property type="match status" value="1"/>
</dbReference>
<dbReference type="SUPFAM" id="SSF50129">
    <property type="entry name" value="GroES-like"/>
    <property type="match status" value="1"/>
</dbReference>
<dbReference type="VEuPathDB" id="FungiDB:PV10_04519"/>
<sequence length="342" mass="36336">MSRPLVVGDAPFPTPNEDEIVVKNAYVGINGVDYKLQEFDWMNMKYPTILGAEVAGKVVAVGPLAKEFQVGDRVIGFCHFFVTGNSRNAGFQEYTVLISSFATRIPDGMPLKSAVVLPVTLCTAATALFTEENLALPLSVEQLLDPSKQDSGSSSGTVLIWGGSSGVGCSTIQLARAAGLRVVTTASKQNWDLCKSLGAREVFDRNSDSVVDDIVAALQGRPLIGAVNAIGTPDTLQACVDVLVKTESRKFIGNTIPVDDSVDLKGVKAHNFHAYKLLQGGLASKFWKDFLPQALEKGIVVPKPDAVVVGKGLEDIQSALDTAKKSHSASKLIVALEDTSST</sequence>
<dbReference type="Pfam" id="PF00107">
    <property type="entry name" value="ADH_zinc_N"/>
    <property type="match status" value="1"/>
</dbReference>
<name>A0A438MUB5_EXOME</name>
<evidence type="ECO:0000259" key="3">
    <source>
        <dbReference type="SMART" id="SM00829"/>
    </source>
</evidence>
<keyword evidence="2" id="KW-0560">Oxidoreductase</keyword>
<dbReference type="AlphaFoldDB" id="A0A438MUB5"/>
<comment type="similarity">
    <text evidence="1">Belongs to the zinc-containing alcohol dehydrogenase family.</text>
</comment>
<evidence type="ECO:0000313" key="5">
    <source>
        <dbReference type="Proteomes" id="UP000288859"/>
    </source>
</evidence>
<dbReference type="InterPro" id="IPR013149">
    <property type="entry name" value="ADH-like_C"/>
</dbReference>
<reference evidence="4 5" key="1">
    <citation type="submission" date="2017-03" db="EMBL/GenBank/DDBJ databases">
        <title>Genomes of endolithic fungi from Antarctica.</title>
        <authorList>
            <person name="Coleine C."/>
            <person name="Masonjones S."/>
            <person name="Stajich J.E."/>
        </authorList>
    </citation>
    <scope>NUCLEOTIDE SEQUENCE [LARGE SCALE GENOMIC DNA]</scope>
    <source>
        <strain evidence="4 5">CCFEE 6314</strain>
    </source>
</reference>
<dbReference type="SMART" id="SM00829">
    <property type="entry name" value="PKS_ER"/>
    <property type="match status" value="1"/>
</dbReference>
<feature type="domain" description="Enoyl reductase (ER)" evidence="3">
    <location>
        <begin position="2"/>
        <end position="334"/>
    </location>
</feature>
<evidence type="ECO:0000313" key="4">
    <source>
        <dbReference type="EMBL" id="RVX67314.1"/>
    </source>
</evidence>
<dbReference type="PANTHER" id="PTHR45348">
    <property type="entry name" value="HYPOTHETICAL OXIDOREDUCTASE (EUROFUNG)"/>
    <property type="match status" value="1"/>
</dbReference>
<evidence type="ECO:0000256" key="2">
    <source>
        <dbReference type="ARBA" id="ARBA00023002"/>
    </source>
</evidence>